<keyword evidence="2" id="KW-0472">Membrane</keyword>
<keyword evidence="2" id="KW-1133">Transmembrane helix</keyword>
<feature type="transmembrane region" description="Helical" evidence="2">
    <location>
        <begin position="21"/>
        <end position="39"/>
    </location>
</feature>
<evidence type="ECO:0008006" key="5">
    <source>
        <dbReference type="Google" id="ProtNLM"/>
    </source>
</evidence>
<evidence type="ECO:0000256" key="1">
    <source>
        <dbReference type="SAM" id="MobiDB-lite"/>
    </source>
</evidence>
<organism evidence="3 4">
    <name type="scientific">Nocardioides donggukensis</name>
    <dbReference type="NCBI Taxonomy" id="2774019"/>
    <lineage>
        <taxon>Bacteria</taxon>
        <taxon>Bacillati</taxon>
        <taxon>Actinomycetota</taxon>
        <taxon>Actinomycetes</taxon>
        <taxon>Propionibacteriales</taxon>
        <taxon>Nocardioidaceae</taxon>
        <taxon>Nocardioides</taxon>
    </lineage>
</organism>
<gene>
    <name evidence="3" type="ORF">IE331_14590</name>
</gene>
<dbReference type="RefSeq" id="WP_192144189.1">
    <property type="nucleotide sequence ID" value="NZ_JACYXZ010000004.1"/>
</dbReference>
<evidence type="ECO:0000313" key="4">
    <source>
        <dbReference type="Proteomes" id="UP000616839"/>
    </source>
</evidence>
<feature type="region of interest" description="Disordered" evidence="1">
    <location>
        <begin position="43"/>
        <end position="92"/>
    </location>
</feature>
<name>A0A927Q2Z1_9ACTN</name>
<accession>A0A927Q2Z1</accession>
<sequence>MSAVTRPRGPLPPRVYWTRRVLVLVVAFGLVFGLGRVLGNGSDAESGSGATAAQVGGQPTSEPSADDTATKKSKKKKKKRKPAQPSGPCASSDVVVTPALEQAVADDEIRIRFDVSGSEPACTWTASRSSLVVKITSGRDEIWSSQQCPGVLPAKDLVVRKKQPARYAFTWNGKRSDEDCSRFTDWAVPGYYHVVAASLGGEPTDTQFRLRRQPQTTVTRTAEPEPQDKKTKRADGETRPTEETPDGQRDGAQEPDG</sequence>
<keyword evidence="2" id="KW-0812">Transmembrane</keyword>
<evidence type="ECO:0000256" key="2">
    <source>
        <dbReference type="SAM" id="Phobius"/>
    </source>
</evidence>
<keyword evidence="4" id="KW-1185">Reference proteome</keyword>
<feature type="compositionally biased region" description="Polar residues" evidence="1">
    <location>
        <begin position="43"/>
        <end position="63"/>
    </location>
</feature>
<reference evidence="3" key="1">
    <citation type="submission" date="2020-09" db="EMBL/GenBank/DDBJ databases">
        <title>Nocardioides sp. strain MJB4 16S ribosomal RNA gene Genome sequencing and assembly.</title>
        <authorList>
            <person name="Kim I."/>
        </authorList>
    </citation>
    <scope>NUCLEOTIDE SEQUENCE</scope>
    <source>
        <strain evidence="3">MJB4</strain>
    </source>
</reference>
<dbReference type="Proteomes" id="UP000616839">
    <property type="component" value="Unassembled WGS sequence"/>
</dbReference>
<evidence type="ECO:0000313" key="3">
    <source>
        <dbReference type="EMBL" id="MBD8870854.1"/>
    </source>
</evidence>
<protein>
    <recommendedName>
        <fullName evidence="5">DUF4232 domain-containing protein</fullName>
    </recommendedName>
</protein>
<comment type="caution">
    <text evidence="3">The sequence shown here is derived from an EMBL/GenBank/DDBJ whole genome shotgun (WGS) entry which is preliminary data.</text>
</comment>
<feature type="compositionally biased region" description="Basic and acidic residues" evidence="1">
    <location>
        <begin position="222"/>
        <end position="257"/>
    </location>
</feature>
<dbReference type="AlphaFoldDB" id="A0A927Q2Z1"/>
<feature type="compositionally biased region" description="Basic residues" evidence="1">
    <location>
        <begin position="71"/>
        <end position="82"/>
    </location>
</feature>
<feature type="region of interest" description="Disordered" evidence="1">
    <location>
        <begin position="203"/>
        <end position="257"/>
    </location>
</feature>
<dbReference type="EMBL" id="JACYXZ010000004">
    <property type="protein sequence ID" value="MBD8870854.1"/>
    <property type="molecule type" value="Genomic_DNA"/>
</dbReference>
<proteinExistence type="predicted"/>